<dbReference type="EMBL" id="JAHHHN010000016">
    <property type="protein sequence ID" value="MBW4563894.1"/>
    <property type="molecule type" value="Genomic_DNA"/>
</dbReference>
<reference evidence="1" key="2">
    <citation type="journal article" date="2022" name="Microbiol. Resour. Announc.">
        <title>Metagenome Sequencing to Explore Phylogenomics of Terrestrial Cyanobacteria.</title>
        <authorList>
            <person name="Ward R.D."/>
            <person name="Stajich J.E."/>
            <person name="Johansen J.R."/>
            <person name="Huntemann M."/>
            <person name="Clum A."/>
            <person name="Foster B."/>
            <person name="Foster B."/>
            <person name="Roux S."/>
            <person name="Palaniappan K."/>
            <person name="Varghese N."/>
            <person name="Mukherjee S."/>
            <person name="Reddy T.B.K."/>
            <person name="Daum C."/>
            <person name="Copeland A."/>
            <person name="Chen I.A."/>
            <person name="Ivanova N.N."/>
            <person name="Kyrpides N.C."/>
            <person name="Shapiro N."/>
            <person name="Eloe-Fadrosh E.A."/>
            <person name="Pietrasiak N."/>
        </authorList>
    </citation>
    <scope>NUCLEOTIDE SEQUENCE</scope>
    <source>
        <strain evidence="1">JT2-VF2</strain>
    </source>
</reference>
<evidence type="ECO:0000313" key="1">
    <source>
        <dbReference type="EMBL" id="MBW4563894.1"/>
    </source>
</evidence>
<organism evidence="1 2">
    <name type="scientific">Mojavia pulchra JT2-VF2</name>
    <dbReference type="NCBI Taxonomy" id="287848"/>
    <lineage>
        <taxon>Bacteria</taxon>
        <taxon>Bacillati</taxon>
        <taxon>Cyanobacteriota</taxon>
        <taxon>Cyanophyceae</taxon>
        <taxon>Nostocales</taxon>
        <taxon>Nostocaceae</taxon>
    </lineage>
</organism>
<sequence>MVLRFLLLPITGPLMGVTWLGEKILEQANTEIDDKENLSKQLLTLQLAFDMGEISEEEFEIQEEALLLAILEAEKQERDRTQEY</sequence>
<evidence type="ECO:0000313" key="2">
    <source>
        <dbReference type="Proteomes" id="UP000715781"/>
    </source>
</evidence>
<comment type="caution">
    <text evidence="1">The sequence shown here is derived from an EMBL/GenBank/DDBJ whole genome shotgun (WGS) entry which is preliminary data.</text>
</comment>
<name>A0A951Q190_9NOST</name>
<proteinExistence type="predicted"/>
<protein>
    <submittedName>
        <fullName evidence="1">Gas vesicle protein GvpG</fullName>
    </submittedName>
</protein>
<accession>A0A951Q190</accession>
<dbReference type="InterPro" id="IPR007804">
    <property type="entry name" value="GvpG"/>
</dbReference>
<reference evidence="1" key="1">
    <citation type="submission" date="2021-05" db="EMBL/GenBank/DDBJ databases">
        <authorList>
            <person name="Pietrasiak N."/>
            <person name="Ward R."/>
            <person name="Stajich J.E."/>
            <person name="Kurbessoian T."/>
        </authorList>
    </citation>
    <scope>NUCLEOTIDE SEQUENCE</scope>
    <source>
        <strain evidence="1">JT2-VF2</strain>
    </source>
</reference>
<gene>
    <name evidence="1" type="ORF">KME32_22685</name>
</gene>
<dbReference type="Pfam" id="PF05120">
    <property type="entry name" value="GvpG"/>
    <property type="match status" value="1"/>
</dbReference>
<dbReference type="Proteomes" id="UP000715781">
    <property type="component" value="Unassembled WGS sequence"/>
</dbReference>
<dbReference type="AlphaFoldDB" id="A0A951Q190"/>